<gene>
    <name evidence="2" type="ORF">AXG93_2189s1070</name>
</gene>
<dbReference type="AlphaFoldDB" id="A0A176WSF2"/>
<reference evidence="2" key="1">
    <citation type="submission" date="2016-03" db="EMBL/GenBank/DDBJ databases">
        <title>Mechanisms controlling the formation of the plant cell surface in tip-growing cells are functionally conserved among land plants.</title>
        <authorList>
            <person name="Honkanen S."/>
            <person name="Jones V.A."/>
            <person name="Morieri G."/>
            <person name="Champion C."/>
            <person name="Hetherington A.J."/>
            <person name="Kelly S."/>
            <person name="Saint-Marcoux D."/>
            <person name="Proust H."/>
            <person name="Prescott H."/>
            <person name="Dolan L."/>
        </authorList>
    </citation>
    <scope>NUCLEOTIDE SEQUENCE [LARGE SCALE GENOMIC DNA]</scope>
    <source>
        <tissue evidence="2">Whole gametophyte</tissue>
    </source>
</reference>
<keyword evidence="3" id="KW-1185">Reference proteome</keyword>
<feature type="compositionally biased region" description="Low complexity" evidence="1">
    <location>
        <begin position="138"/>
        <end position="147"/>
    </location>
</feature>
<evidence type="ECO:0000313" key="3">
    <source>
        <dbReference type="Proteomes" id="UP000077202"/>
    </source>
</evidence>
<dbReference type="Proteomes" id="UP000077202">
    <property type="component" value="Unassembled WGS sequence"/>
</dbReference>
<comment type="caution">
    <text evidence="2">The sequence shown here is derived from an EMBL/GenBank/DDBJ whole genome shotgun (WGS) entry which is preliminary data.</text>
</comment>
<protein>
    <submittedName>
        <fullName evidence="2">Uncharacterized protein</fullName>
    </submittedName>
</protein>
<organism evidence="2 3">
    <name type="scientific">Marchantia polymorpha subsp. ruderalis</name>
    <dbReference type="NCBI Taxonomy" id="1480154"/>
    <lineage>
        <taxon>Eukaryota</taxon>
        <taxon>Viridiplantae</taxon>
        <taxon>Streptophyta</taxon>
        <taxon>Embryophyta</taxon>
        <taxon>Marchantiophyta</taxon>
        <taxon>Marchantiopsida</taxon>
        <taxon>Marchantiidae</taxon>
        <taxon>Marchantiales</taxon>
        <taxon>Marchantiaceae</taxon>
        <taxon>Marchantia</taxon>
    </lineage>
</organism>
<evidence type="ECO:0000256" key="1">
    <source>
        <dbReference type="SAM" id="MobiDB-lite"/>
    </source>
</evidence>
<feature type="compositionally biased region" description="Pro residues" evidence="1">
    <location>
        <begin position="148"/>
        <end position="160"/>
    </location>
</feature>
<feature type="region of interest" description="Disordered" evidence="1">
    <location>
        <begin position="138"/>
        <end position="160"/>
    </location>
</feature>
<accession>A0A176WSF2</accession>
<evidence type="ECO:0000313" key="2">
    <source>
        <dbReference type="EMBL" id="OAE35473.1"/>
    </source>
</evidence>
<sequence>MSPRPTGAGDNTMELIESEQSRTGVTWCSQIGPSPTLRLSDQNSSLNFAFTNSNFQLKLKFGQISDTMASQMSACFFIAMVVLGVATAQAQGPAVAPATAPSVSFTPTVAPVASPPSATVPTVAPVVAPAVAPTTPTAPITTPTVAPTTPPPTATPVVSPPTATPISAPTVSPISSPPAVSAIAPGPVDQDNAGAMTSPFAWTGLVVASALVAALAY</sequence>
<proteinExistence type="predicted"/>
<dbReference type="EMBL" id="LVLJ01000170">
    <property type="protein sequence ID" value="OAE35473.1"/>
    <property type="molecule type" value="Genomic_DNA"/>
</dbReference>
<name>A0A176WSF2_MARPO</name>